<evidence type="ECO:0000256" key="2">
    <source>
        <dbReference type="ARBA" id="ARBA00023033"/>
    </source>
</evidence>
<evidence type="ECO:0000313" key="3">
    <source>
        <dbReference type="EMBL" id="APV34877.1"/>
    </source>
</evidence>
<keyword evidence="1" id="KW-0560">Oxidoreductase</keyword>
<dbReference type="EMBL" id="CP016896">
    <property type="protein sequence ID" value="APV34877.1"/>
    <property type="molecule type" value="Genomic_DNA"/>
</dbReference>
<dbReference type="InterPro" id="IPR050766">
    <property type="entry name" value="Bact_Lucif_Oxidored"/>
</dbReference>
<dbReference type="GO" id="GO:0004497">
    <property type="term" value="F:monooxygenase activity"/>
    <property type="evidence" value="ECO:0007669"/>
    <property type="project" value="UniProtKB-KW"/>
</dbReference>
<dbReference type="AlphaFoldDB" id="A0A1P8EF91"/>
<dbReference type="PANTHER" id="PTHR30137">
    <property type="entry name" value="LUCIFERASE-LIKE MONOOXYGENASE"/>
    <property type="match status" value="1"/>
</dbReference>
<dbReference type="GO" id="GO:0016705">
    <property type="term" value="F:oxidoreductase activity, acting on paired donors, with incorporation or reduction of molecular oxygen"/>
    <property type="evidence" value="ECO:0007669"/>
    <property type="project" value="InterPro"/>
</dbReference>
<dbReference type="InterPro" id="IPR011251">
    <property type="entry name" value="Luciferase-like_dom"/>
</dbReference>
<protein>
    <submittedName>
        <fullName evidence="3">Monooxygenase</fullName>
    </submittedName>
</protein>
<dbReference type="PANTHER" id="PTHR30137:SF8">
    <property type="entry name" value="BLR5498 PROTEIN"/>
    <property type="match status" value="1"/>
</dbReference>
<dbReference type="SUPFAM" id="SSF51679">
    <property type="entry name" value="Bacterial luciferase-like"/>
    <property type="match status" value="1"/>
</dbReference>
<dbReference type="InterPro" id="IPR036661">
    <property type="entry name" value="Luciferase-like_sf"/>
</dbReference>
<evidence type="ECO:0000256" key="1">
    <source>
        <dbReference type="ARBA" id="ARBA00023002"/>
    </source>
</evidence>
<dbReference type="KEGG" id="asol:BEN76_02095"/>
<evidence type="ECO:0000313" key="4">
    <source>
        <dbReference type="Proteomes" id="UP000185674"/>
    </source>
</evidence>
<reference evidence="3 4" key="1">
    <citation type="submission" date="2016-08" db="EMBL/GenBank/DDBJ databases">
        <title>Complete genome sequence of Acinetobacter baylyi strain GFJ2.</title>
        <authorList>
            <person name="Tabata M."/>
            <person name="Kuboki S."/>
            <person name="Gibu N."/>
            <person name="Kinouchi Y."/>
            <person name="Vangnai A."/>
            <person name="Kasai D."/>
            <person name="Fukuda M."/>
        </authorList>
    </citation>
    <scope>NUCLEOTIDE SEQUENCE [LARGE SCALE GENOMIC DNA]</scope>
    <source>
        <strain evidence="3 4">GFJ2</strain>
    </source>
</reference>
<dbReference type="GO" id="GO:0005829">
    <property type="term" value="C:cytosol"/>
    <property type="evidence" value="ECO:0007669"/>
    <property type="project" value="TreeGrafter"/>
</dbReference>
<dbReference type="Proteomes" id="UP000185674">
    <property type="component" value="Chromosome"/>
</dbReference>
<dbReference type="eggNOG" id="COG2141">
    <property type="taxonomic scope" value="Bacteria"/>
</dbReference>
<dbReference type="Pfam" id="PF00296">
    <property type="entry name" value="Bac_luciferase"/>
    <property type="match status" value="1"/>
</dbReference>
<keyword evidence="2 3" id="KW-0503">Monooxygenase</keyword>
<dbReference type="GeneID" id="67511679"/>
<accession>A0A1P8EF91</accession>
<proteinExistence type="predicted"/>
<name>A0A1P8EF91_9GAMM</name>
<dbReference type="STRING" id="487316.BEN76_02095"/>
<gene>
    <name evidence="3" type="ORF">BEN76_02095</name>
</gene>
<sequence>MRFSLFVHMERVSDQQTQKQLYDEMIELCQIADRGGMHAIWTGEHHAMNFTIAPNPFLNLADLANKTQNVRLGTGTVVAPFWHPIKLAGEAAMTDIICNGRLDIGIARGAYSFEYERMVPGMDAWSAGQRLREMIPAVKNLWKGDYEHHGEFWQFPKTTSAPQPLQQPYPPIWVAARDPNSHEFAVQNGCNVQVTPLHQGDEEVEKLMGHFNSACEKFQDIARPEIMLLRHTYVADSEEDAQLAANEMNVFYNYFGAWFKNEREINQGLIAPLSDEEIAAHPFYTPEAMRKNNVIGQAQEVIERLKAYEAMGYDEYSFWIDTGMSFERKKASLERMINEVMPAFSESKLDRRHAKISAVY</sequence>
<organism evidence="3 4">
    <name type="scientific">Acinetobacter soli</name>
    <dbReference type="NCBI Taxonomy" id="487316"/>
    <lineage>
        <taxon>Bacteria</taxon>
        <taxon>Pseudomonadati</taxon>
        <taxon>Pseudomonadota</taxon>
        <taxon>Gammaproteobacteria</taxon>
        <taxon>Moraxellales</taxon>
        <taxon>Moraxellaceae</taxon>
        <taxon>Acinetobacter</taxon>
    </lineage>
</organism>
<dbReference type="RefSeq" id="WP_004939152.1">
    <property type="nucleotide sequence ID" value="NZ_BBNM01000001.1"/>
</dbReference>
<dbReference type="Gene3D" id="3.20.20.30">
    <property type="entry name" value="Luciferase-like domain"/>
    <property type="match status" value="1"/>
</dbReference>